<organism evidence="1 2">
    <name type="scientific">Rhizobium sullae</name>
    <name type="common">Rhizobium hedysari</name>
    <dbReference type="NCBI Taxonomy" id="50338"/>
    <lineage>
        <taxon>Bacteria</taxon>
        <taxon>Pseudomonadati</taxon>
        <taxon>Pseudomonadota</taxon>
        <taxon>Alphaproteobacteria</taxon>
        <taxon>Hyphomicrobiales</taxon>
        <taxon>Rhizobiaceae</taxon>
        <taxon>Rhizobium/Agrobacterium group</taxon>
        <taxon>Rhizobium</taxon>
    </lineage>
</organism>
<gene>
    <name evidence="1" type="ORF">CWR43_28140</name>
</gene>
<evidence type="ECO:0008006" key="3">
    <source>
        <dbReference type="Google" id="ProtNLM"/>
    </source>
</evidence>
<dbReference type="Pfam" id="PF04883">
    <property type="entry name" value="HK97-gp10_like"/>
    <property type="match status" value="1"/>
</dbReference>
<dbReference type="Proteomes" id="UP000232164">
    <property type="component" value="Unassembled WGS sequence"/>
</dbReference>
<accession>A0A2N0D2V1</accession>
<proteinExistence type="predicted"/>
<name>A0A2N0D2V1_RHISU</name>
<dbReference type="InterPro" id="IPR010064">
    <property type="entry name" value="HK97-gp10_tail"/>
</dbReference>
<dbReference type="NCBIfam" id="TIGR01725">
    <property type="entry name" value="phge_HK97_gp10"/>
    <property type="match status" value="1"/>
</dbReference>
<reference evidence="1 2" key="1">
    <citation type="submission" date="2017-11" db="EMBL/GenBank/DDBJ databases">
        <authorList>
            <person name="Han C.G."/>
        </authorList>
    </citation>
    <scope>NUCLEOTIDE SEQUENCE [LARGE SCALE GENOMIC DNA]</scope>
    <source>
        <strain evidence="1 2">HCNT1</strain>
    </source>
</reference>
<comment type="caution">
    <text evidence="1">The sequence shown here is derived from an EMBL/GenBank/DDBJ whole genome shotgun (WGS) entry which is preliminary data.</text>
</comment>
<sequence length="163" mass="17616">MVNGVGDLKKAVSALPKRVEAATRPAMEKGAEELVDMMKRLVPFKEGDLRDSIGWTWGNAPAGAKVLTQSDPDERGLKITVYAGNEKAFYASFVEFGTAPHNVATGGGNKSFSGVANGHPGSTAQPFFFPSYRSLKKRIQSRIKREMKKAIKFVGPVTQAEAD</sequence>
<evidence type="ECO:0000313" key="2">
    <source>
        <dbReference type="Proteomes" id="UP000232164"/>
    </source>
</evidence>
<dbReference type="EMBL" id="PIQN01000022">
    <property type="protein sequence ID" value="PKA40450.1"/>
    <property type="molecule type" value="Genomic_DNA"/>
</dbReference>
<reference evidence="1 2" key="2">
    <citation type="submission" date="2017-12" db="EMBL/GenBank/DDBJ databases">
        <title>Genome sequence of Rhizobium sullae HCNT1 isolated from Sulla coronaria nodules and featuring peculiar denitrification phenotypes.</title>
        <authorList>
            <person name="De Diego-Diaz B."/>
            <person name="Treu L."/>
            <person name="Campanaro S."/>
            <person name="Da Silva Duarte V."/>
            <person name="Basaglia M."/>
            <person name="Favaro L."/>
            <person name="Casella S."/>
            <person name="Squartini A."/>
        </authorList>
    </citation>
    <scope>NUCLEOTIDE SEQUENCE [LARGE SCALE GENOMIC DNA]</scope>
    <source>
        <strain evidence="1 2">HCNT1</strain>
    </source>
</reference>
<protein>
    <recommendedName>
        <fullName evidence="3">HK97 gp10 family phage protein</fullName>
    </recommendedName>
</protein>
<dbReference type="AlphaFoldDB" id="A0A2N0D2V1"/>
<evidence type="ECO:0000313" key="1">
    <source>
        <dbReference type="EMBL" id="PKA40450.1"/>
    </source>
</evidence>